<accession>A0ABV0U2Z0</accession>
<dbReference type="Proteomes" id="UP001482620">
    <property type="component" value="Unassembled WGS sequence"/>
</dbReference>
<dbReference type="EMBL" id="JAHRIQ010052370">
    <property type="protein sequence ID" value="MEQ2238543.1"/>
    <property type="molecule type" value="Genomic_DNA"/>
</dbReference>
<gene>
    <name evidence="2" type="ORF">ILYODFUR_034110</name>
</gene>
<keyword evidence="1" id="KW-0472">Membrane</keyword>
<keyword evidence="1" id="KW-0812">Transmembrane</keyword>
<protein>
    <submittedName>
        <fullName evidence="2">Uncharacterized protein</fullName>
    </submittedName>
</protein>
<comment type="caution">
    <text evidence="2">The sequence shown here is derived from an EMBL/GenBank/DDBJ whole genome shotgun (WGS) entry which is preliminary data.</text>
</comment>
<organism evidence="2 3">
    <name type="scientific">Ilyodon furcidens</name>
    <name type="common">goldbreast splitfin</name>
    <dbReference type="NCBI Taxonomy" id="33524"/>
    <lineage>
        <taxon>Eukaryota</taxon>
        <taxon>Metazoa</taxon>
        <taxon>Chordata</taxon>
        <taxon>Craniata</taxon>
        <taxon>Vertebrata</taxon>
        <taxon>Euteleostomi</taxon>
        <taxon>Actinopterygii</taxon>
        <taxon>Neopterygii</taxon>
        <taxon>Teleostei</taxon>
        <taxon>Neoteleostei</taxon>
        <taxon>Acanthomorphata</taxon>
        <taxon>Ovalentaria</taxon>
        <taxon>Atherinomorphae</taxon>
        <taxon>Cyprinodontiformes</taxon>
        <taxon>Goodeidae</taxon>
        <taxon>Ilyodon</taxon>
    </lineage>
</organism>
<keyword evidence="3" id="KW-1185">Reference proteome</keyword>
<feature type="transmembrane region" description="Helical" evidence="1">
    <location>
        <begin position="62"/>
        <end position="80"/>
    </location>
</feature>
<evidence type="ECO:0000313" key="2">
    <source>
        <dbReference type="EMBL" id="MEQ2238543.1"/>
    </source>
</evidence>
<evidence type="ECO:0000256" key="1">
    <source>
        <dbReference type="SAM" id="Phobius"/>
    </source>
</evidence>
<keyword evidence="1" id="KW-1133">Transmembrane helix</keyword>
<sequence length="109" mass="11902">MGLWAHRSMGLQTVAAGWFPWGSPLLFSGGVAVGLALVLPGFPCCGGPLDVCGLDLLRVSLRSRGAGLWLLTLAIAYLFMEKPYLQERAHTYTHRCLDSGLNRYTDVLH</sequence>
<feature type="transmembrane region" description="Helical" evidence="1">
    <location>
        <begin position="21"/>
        <end position="42"/>
    </location>
</feature>
<reference evidence="2 3" key="1">
    <citation type="submission" date="2021-06" db="EMBL/GenBank/DDBJ databases">
        <authorList>
            <person name="Palmer J.M."/>
        </authorList>
    </citation>
    <scope>NUCLEOTIDE SEQUENCE [LARGE SCALE GENOMIC DNA]</scope>
    <source>
        <strain evidence="3">if_2019</strain>
        <tissue evidence="2">Muscle</tissue>
    </source>
</reference>
<proteinExistence type="predicted"/>
<name>A0ABV0U2Z0_9TELE</name>
<evidence type="ECO:0000313" key="3">
    <source>
        <dbReference type="Proteomes" id="UP001482620"/>
    </source>
</evidence>